<gene>
    <name evidence="2" type="primary">gb25233</name>
    <name evidence="2" type="ORF">PR202_gb25233</name>
</gene>
<accession>A0AAV5FNQ6</accession>
<feature type="signal peptide" evidence="1">
    <location>
        <begin position="1"/>
        <end position="27"/>
    </location>
</feature>
<reference evidence="2" key="2">
    <citation type="submission" date="2021-12" db="EMBL/GenBank/DDBJ databases">
        <title>Resequencing data analysis of finger millet.</title>
        <authorList>
            <person name="Hatakeyama M."/>
            <person name="Aluri S."/>
            <person name="Balachadran M.T."/>
            <person name="Sivarajan S.R."/>
            <person name="Poveda L."/>
            <person name="Shimizu-Inatsugi R."/>
            <person name="Schlapbach R."/>
            <person name="Sreeman S.M."/>
            <person name="Shimizu K.K."/>
        </authorList>
    </citation>
    <scope>NUCLEOTIDE SEQUENCE</scope>
</reference>
<reference evidence="2" key="1">
    <citation type="journal article" date="2018" name="DNA Res.">
        <title>Multiple hybrid de novo genome assembly of finger millet, an orphan allotetraploid crop.</title>
        <authorList>
            <person name="Hatakeyama M."/>
            <person name="Aluri S."/>
            <person name="Balachadran M.T."/>
            <person name="Sivarajan S.R."/>
            <person name="Patrignani A."/>
            <person name="Gruter S."/>
            <person name="Poveda L."/>
            <person name="Shimizu-Inatsugi R."/>
            <person name="Baeten J."/>
            <person name="Francoijs K.J."/>
            <person name="Nataraja K.N."/>
            <person name="Reddy Y.A.N."/>
            <person name="Phadnis S."/>
            <person name="Ravikumar R.L."/>
            <person name="Schlapbach R."/>
            <person name="Sreeman S.M."/>
            <person name="Shimizu K.K."/>
        </authorList>
    </citation>
    <scope>NUCLEOTIDE SEQUENCE</scope>
</reference>
<dbReference type="AlphaFoldDB" id="A0AAV5FNQ6"/>
<comment type="caution">
    <text evidence="2">The sequence shown here is derived from an EMBL/GenBank/DDBJ whole genome shotgun (WGS) entry which is preliminary data.</text>
</comment>
<name>A0AAV5FNQ6_ELECO</name>
<dbReference type="EMBL" id="BQKI01000088">
    <property type="protein sequence ID" value="GJN36380.1"/>
    <property type="molecule type" value="Genomic_DNA"/>
</dbReference>
<feature type="chain" id="PRO_5044000091" evidence="1">
    <location>
        <begin position="28"/>
        <end position="90"/>
    </location>
</feature>
<keyword evidence="1" id="KW-0732">Signal</keyword>
<sequence>MMPRRWSAAAALLMVCLSAAALLQASAQPVPGNAVVISSNSKGVIHGKRNSMFTCTDTKKKRPGCMATCPNRCKTKCLVLCPTCKTFCCK</sequence>
<evidence type="ECO:0000256" key="1">
    <source>
        <dbReference type="SAM" id="SignalP"/>
    </source>
</evidence>
<keyword evidence="3" id="KW-1185">Reference proteome</keyword>
<dbReference type="Proteomes" id="UP001054889">
    <property type="component" value="Unassembled WGS sequence"/>
</dbReference>
<evidence type="ECO:0000313" key="2">
    <source>
        <dbReference type="EMBL" id="GJN36380.1"/>
    </source>
</evidence>
<proteinExistence type="predicted"/>
<evidence type="ECO:0000313" key="3">
    <source>
        <dbReference type="Proteomes" id="UP001054889"/>
    </source>
</evidence>
<organism evidence="2 3">
    <name type="scientific">Eleusine coracana subsp. coracana</name>
    <dbReference type="NCBI Taxonomy" id="191504"/>
    <lineage>
        <taxon>Eukaryota</taxon>
        <taxon>Viridiplantae</taxon>
        <taxon>Streptophyta</taxon>
        <taxon>Embryophyta</taxon>
        <taxon>Tracheophyta</taxon>
        <taxon>Spermatophyta</taxon>
        <taxon>Magnoliopsida</taxon>
        <taxon>Liliopsida</taxon>
        <taxon>Poales</taxon>
        <taxon>Poaceae</taxon>
        <taxon>PACMAD clade</taxon>
        <taxon>Chloridoideae</taxon>
        <taxon>Cynodonteae</taxon>
        <taxon>Eleusininae</taxon>
        <taxon>Eleusine</taxon>
    </lineage>
</organism>
<protein>
    <submittedName>
        <fullName evidence="2">Uncharacterized protein</fullName>
    </submittedName>
</protein>